<dbReference type="OrthoDB" id="665395at2759"/>
<comment type="subcellular location">
    <subcellularLocation>
        <location evidence="2">Nucleus</location>
    </subcellularLocation>
</comment>
<evidence type="ECO:0000256" key="4">
    <source>
        <dbReference type="ARBA" id="ARBA00022722"/>
    </source>
</evidence>
<evidence type="ECO:0000256" key="2">
    <source>
        <dbReference type="ARBA" id="ARBA00004123"/>
    </source>
</evidence>
<dbReference type="STRING" id="1088818.A0A2I0BEG4"/>
<evidence type="ECO:0000256" key="1">
    <source>
        <dbReference type="ARBA" id="ARBA00001968"/>
    </source>
</evidence>
<dbReference type="GO" id="GO:0016787">
    <property type="term" value="F:hydrolase activity"/>
    <property type="evidence" value="ECO:0007669"/>
    <property type="project" value="UniProtKB-KW"/>
</dbReference>
<dbReference type="PANTHER" id="PTHR22930">
    <property type="match status" value="1"/>
</dbReference>
<dbReference type="PANTHER" id="PTHR22930:SF259">
    <property type="entry name" value="OS08G0106900 PROTEIN"/>
    <property type="match status" value="1"/>
</dbReference>
<keyword evidence="7" id="KW-0539">Nucleus</keyword>
<protein>
    <submittedName>
        <fullName evidence="10">Uncharacterized protein</fullName>
    </submittedName>
</protein>
<keyword evidence="5" id="KW-0479">Metal-binding</keyword>
<dbReference type="Pfam" id="PF13359">
    <property type="entry name" value="DDE_Tnp_4"/>
    <property type="match status" value="1"/>
</dbReference>
<dbReference type="InterPro" id="IPR027806">
    <property type="entry name" value="HARBI1_dom"/>
</dbReference>
<comment type="similarity">
    <text evidence="3">Belongs to the HARBI1 family.</text>
</comment>
<evidence type="ECO:0000256" key="5">
    <source>
        <dbReference type="ARBA" id="ARBA00022723"/>
    </source>
</evidence>
<evidence type="ECO:0000313" key="10">
    <source>
        <dbReference type="EMBL" id="PKA66191.1"/>
    </source>
</evidence>
<dbReference type="AlphaFoldDB" id="A0A2I0BEG4"/>
<evidence type="ECO:0000256" key="3">
    <source>
        <dbReference type="ARBA" id="ARBA00006958"/>
    </source>
</evidence>
<evidence type="ECO:0000256" key="6">
    <source>
        <dbReference type="ARBA" id="ARBA00022801"/>
    </source>
</evidence>
<organism evidence="10 11">
    <name type="scientific">Apostasia shenzhenica</name>
    <dbReference type="NCBI Taxonomy" id="1088818"/>
    <lineage>
        <taxon>Eukaryota</taxon>
        <taxon>Viridiplantae</taxon>
        <taxon>Streptophyta</taxon>
        <taxon>Embryophyta</taxon>
        <taxon>Tracheophyta</taxon>
        <taxon>Spermatophyta</taxon>
        <taxon>Magnoliopsida</taxon>
        <taxon>Liliopsida</taxon>
        <taxon>Asparagales</taxon>
        <taxon>Orchidaceae</taxon>
        <taxon>Apostasioideae</taxon>
        <taxon>Apostasia</taxon>
    </lineage>
</organism>
<evidence type="ECO:0000313" key="11">
    <source>
        <dbReference type="Proteomes" id="UP000236161"/>
    </source>
</evidence>
<keyword evidence="11" id="KW-1185">Reference proteome</keyword>
<feature type="domain" description="DUF8040" evidence="9">
    <location>
        <begin position="3"/>
        <end position="45"/>
    </location>
</feature>
<evidence type="ECO:0000256" key="7">
    <source>
        <dbReference type="ARBA" id="ARBA00023242"/>
    </source>
</evidence>
<dbReference type="EMBL" id="KZ451886">
    <property type="protein sequence ID" value="PKA66191.1"/>
    <property type="molecule type" value="Genomic_DNA"/>
</dbReference>
<dbReference type="Pfam" id="PF26138">
    <property type="entry name" value="DUF8040"/>
    <property type="match status" value="1"/>
</dbReference>
<accession>A0A2I0BEG4</accession>
<evidence type="ECO:0000259" key="9">
    <source>
        <dbReference type="Pfam" id="PF26138"/>
    </source>
</evidence>
<comment type="cofactor">
    <cofactor evidence="1">
        <name>a divalent metal cation</name>
        <dbReference type="ChEBI" id="CHEBI:60240"/>
    </cofactor>
</comment>
<dbReference type="GO" id="GO:0004518">
    <property type="term" value="F:nuclease activity"/>
    <property type="evidence" value="ECO:0007669"/>
    <property type="project" value="UniProtKB-KW"/>
</dbReference>
<reference evidence="10 11" key="1">
    <citation type="journal article" date="2017" name="Nature">
        <title>The Apostasia genome and the evolution of orchids.</title>
        <authorList>
            <person name="Zhang G.Q."/>
            <person name="Liu K.W."/>
            <person name="Li Z."/>
            <person name="Lohaus R."/>
            <person name="Hsiao Y.Y."/>
            <person name="Niu S.C."/>
            <person name="Wang J.Y."/>
            <person name="Lin Y.C."/>
            <person name="Xu Q."/>
            <person name="Chen L.J."/>
            <person name="Yoshida K."/>
            <person name="Fujiwara S."/>
            <person name="Wang Z.W."/>
            <person name="Zhang Y.Q."/>
            <person name="Mitsuda N."/>
            <person name="Wang M."/>
            <person name="Liu G.H."/>
            <person name="Pecoraro L."/>
            <person name="Huang H.X."/>
            <person name="Xiao X.J."/>
            <person name="Lin M."/>
            <person name="Wu X.Y."/>
            <person name="Wu W.L."/>
            <person name="Chen Y.Y."/>
            <person name="Chang S.B."/>
            <person name="Sakamoto S."/>
            <person name="Ohme-Takagi M."/>
            <person name="Yagi M."/>
            <person name="Zeng S.J."/>
            <person name="Shen C.Y."/>
            <person name="Yeh C.M."/>
            <person name="Luo Y.B."/>
            <person name="Tsai W.C."/>
            <person name="Van de Peer Y."/>
            <person name="Liu Z.J."/>
        </authorList>
    </citation>
    <scope>NUCLEOTIDE SEQUENCE [LARGE SCALE GENOMIC DNA]</scope>
    <source>
        <strain evidence="11">cv. Shenzhen</strain>
        <tissue evidence="10">Stem</tissue>
    </source>
</reference>
<sequence length="212" mass="24416">MPAAEQLAVFLRVIAQVDSYRSVCEIFQYSLETVSRNFRQVLQGVLTLKDDYIVLPDSATPCHPHIRNNSHFYPYFKDILGAIDGTHISAIVPVHKQNQYRNRKDFISQNVMAAVSFDRQFVYVASGWEGSAADMRVFKWATEQGDFSVPQNMFSNNMYSILYIYIYILTSYVMNKSGKMYLVDSGYANNDKLLAPVCRVQYHLSSFRNRSQ</sequence>
<evidence type="ECO:0000259" key="8">
    <source>
        <dbReference type="Pfam" id="PF13359"/>
    </source>
</evidence>
<proteinExistence type="inferred from homology"/>
<gene>
    <name evidence="10" type="ORF">AXF42_Ash006888</name>
</gene>
<feature type="domain" description="DDE Tnp4" evidence="8">
    <location>
        <begin position="83"/>
        <end position="199"/>
    </location>
</feature>
<keyword evidence="4" id="KW-0540">Nuclease</keyword>
<keyword evidence="6" id="KW-0378">Hydrolase</keyword>
<dbReference type="GO" id="GO:0046872">
    <property type="term" value="F:metal ion binding"/>
    <property type="evidence" value="ECO:0007669"/>
    <property type="project" value="UniProtKB-KW"/>
</dbReference>
<name>A0A2I0BEG4_9ASPA</name>
<dbReference type="GO" id="GO:0005634">
    <property type="term" value="C:nucleus"/>
    <property type="evidence" value="ECO:0007669"/>
    <property type="project" value="UniProtKB-SubCell"/>
</dbReference>
<dbReference type="Proteomes" id="UP000236161">
    <property type="component" value="Unassembled WGS sequence"/>
</dbReference>
<dbReference type="InterPro" id="IPR058353">
    <property type="entry name" value="DUF8040"/>
</dbReference>
<dbReference type="InterPro" id="IPR045249">
    <property type="entry name" value="HARBI1-like"/>
</dbReference>